<organism evidence="1">
    <name type="scientific">Arundo donax</name>
    <name type="common">Giant reed</name>
    <name type="synonym">Donax arundinaceus</name>
    <dbReference type="NCBI Taxonomy" id="35708"/>
    <lineage>
        <taxon>Eukaryota</taxon>
        <taxon>Viridiplantae</taxon>
        <taxon>Streptophyta</taxon>
        <taxon>Embryophyta</taxon>
        <taxon>Tracheophyta</taxon>
        <taxon>Spermatophyta</taxon>
        <taxon>Magnoliopsida</taxon>
        <taxon>Liliopsida</taxon>
        <taxon>Poales</taxon>
        <taxon>Poaceae</taxon>
        <taxon>PACMAD clade</taxon>
        <taxon>Arundinoideae</taxon>
        <taxon>Arundineae</taxon>
        <taxon>Arundo</taxon>
    </lineage>
</organism>
<accession>A0A0A8XSC6</accession>
<evidence type="ECO:0000313" key="1">
    <source>
        <dbReference type="EMBL" id="JAD15653.1"/>
    </source>
</evidence>
<name>A0A0A8XSC6_ARUDO</name>
<proteinExistence type="predicted"/>
<reference evidence="1" key="1">
    <citation type="submission" date="2014-09" db="EMBL/GenBank/DDBJ databases">
        <authorList>
            <person name="Magalhaes I.L.F."/>
            <person name="Oliveira U."/>
            <person name="Santos F.R."/>
            <person name="Vidigal T.H.D.A."/>
            <person name="Brescovit A.D."/>
            <person name="Santos A.J."/>
        </authorList>
    </citation>
    <scope>NUCLEOTIDE SEQUENCE</scope>
    <source>
        <tissue evidence="1">Shoot tissue taken approximately 20 cm above the soil surface</tissue>
    </source>
</reference>
<sequence>MSLPCSCLYRWNVARSWCLLLVPTIRTTSSPCRCFLLMASASCAASSLATSSSATSAAHRYDRTRLTSSFLRGYWSAG</sequence>
<dbReference type="AlphaFoldDB" id="A0A0A8XSC6"/>
<dbReference type="EMBL" id="GBRH01282242">
    <property type="protein sequence ID" value="JAD15653.1"/>
    <property type="molecule type" value="Transcribed_RNA"/>
</dbReference>
<reference evidence="1" key="2">
    <citation type="journal article" date="2015" name="Data Brief">
        <title>Shoot transcriptome of the giant reed, Arundo donax.</title>
        <authorList>
            <person name="Barrero R.A."/>
            <person name="Guerrero F.D."/>
            <person name="Moolhuijzen P."/>
            <person name="Goolsby J.A."/>
            <person name="Tidwell J."/>
            <person name="Bellgard S.E."/>
            <person name="Bellgard M.I."/>
        </authorList>
    </citation>
    <scope>NUCLEOTIDE SEQUENCE</scope>
    <source>
        <tissue evidence="1">Shoot tissue taken approximately 20 cm above the soil surface</tissue>
    </source>
</reference>
<protein>
    <submittedName>
        <fullName evidence="1">Uncharacterized protein</fullName>
    </submittedName>
</protein>